<keyword evidence="3" id="KW-1185">Reference proteome</keyword>
<organism evidence="2 3">
    <name type="scientific">Halteria grandinella</name>
    <dbReference type="NCBI Taxonomy" id="5974"/>
    <lineage>
        <taxon>Eukaryota</taxon>
        <taxon>Sar</taxon>
        <taxon>Alveolata</taxon>
        <taxon>Ciliophora</taxon>
        <taxon>Intramacronucleata</taxon>
        <taxon>Spirotrichea</taxon>
        <taxon>Stichotrichia</taxon>
        <taxon>Sporadotrichida</taxon>
        <taxon>Halteriidae</taxon>
        <taxon>Halteria</taxon>
    </lineage>
</organism>
<evidence type="ECO:0000256" key="1">
    <source>
        <dbReference type="PROSITE-ProRule" id="PRU00742"/>
    </source>
</evidence>
<dbReference type="SUPFAM" id="SSF52768">
    <property type="entry name" value="Arginase/deacetylase"/>
    <property type="match status" value="1"/>
</dbReference>
<accession>A0A8J8NMQ7</accession>
<evidence type="ECO:0008006" key="4">
    <source>
        <dbReference type="Google" id="ProtNLM"/>
    </source>
</evidence>
<dbReference type="Pfam" id="PF00491">
    <property type="entry name" value="Arginase"/>
    <property type="match status" value="1"/>
</dbReference>
<dbReference type="InterPro" id="IPR006035">
    <property type="entry name" value="Ureohydrolase"/>
</dbReference>
<dbReference type="InterPro" id="IPR023696">
    <property type="entry name" value="Ureohydrolase_dom_sf"/>
</dbReference>
<dbReference type="PROSITE" id="PS51409">
    <property type="entry name" value="ARGINASE_2"/>
    <property type="match status" value="1"/>
</dbReference>
<comment type="similarity">
    <text evidence="1">Belongs to the arginase family.</text>
</comment>
<dbReference type="Proteomes" id="UP000785679">
    <property type="component" value="Unassembled WGS sequence"/>
</dbReference>
<evidence type="ECO:0000313" key="3">
    <source>
        <dbReference type="Proteomes" id="UP000785679"/>
    </source>
</evidence>
<gene>
    <name evidence="2" type="ORF">FGO68_gene469</name>
</gene>
<evidence type="ECO:0000313" key="2">
    <source>
        <dbReference type="EMBL" id="TNV78102.1"/>
    </source>
</evidence>
<proteinExistence type="inferred from homology"/>
<protein>
    <recommendedName>
        <fullName evidence="4">Arginase</fullName>
    </recommendedName>
</protein>
<reference evidence="2" key="1">
    <citation type="submission" date="2019-06" db="EMBL/GenBank/DDBJ databases">
        <authorList>
            <person name="Zheng W."/>
        </authorList>
    </citation>
    <scope>NUCLEOTIDE SEQUENCE</scope>
    <source>
        <strain evidence="2">QDHG01</strain>
    </source>
</reference>
<dbReference type="Gene3D" id="3.40.800.10">
    <property type="entry name" value="Ureohydrolase domain"/>
    <property type="match status" value="1"/>
</dbReference>
<name>A0A8J8NMQ7_HALGN</name>
<dbReference type="OrthoDB" id="10266778at2759"/>
<comment type="caution">
    <text evidence="2">The sequence shown here is derived from an EMBL/GenBank/DDBJ whole genome shotgun (WGS) entry which is preliminary data.</text>
</comment>
<dbReference type="EMBL" id="RRYP01010888">
    <property type="protein sequence ID" value="TNV78102.1"/>
    <property type="molecule type" value="Genomic_DNA"/>
</dbReference>
<dbReference type="GO" id="GO:0046872">
    <property type="term" value="F:metal ion binding"/>
    <property type="evidence" value="ECO:0007669"/>
    <property type="project" value="InterPro"/>
</dbReference>
<dbReference type="AlphaFoldDB" id="A0A8J8NMQ7"/>
<sequence>MINIGTQGYNKMMKLKPLRNLIMESTPITRSFSTFTKQIDNPDTLFLRGNPQTESGHLLYTKPRPYQIQAGQLTHLYNPLTATHPKISKFSEQLKQVSQDKPLFICVLDASQDDLGARANFGRGNPTHLPTAYDEFLKKLSNFQVNRHNKEALESLYLMGQVDIMDLLKECNELDPTKPEERGRMIECVDEHYQRAAKIVECCMIEGNVGKGGHLYYINGDHNNMASVVTGVYRARGVKPVVINLDFHSDARLSIDGPHSGTWLSDGYARNEIQHTYIIGLSLLSNSDACIDNLERFGVTYRSYTWDEIQMNGGSRLALPSITNEVILDIAKRFGKEYPVIFSIDGDTVCGLPCSAQNEVLGYPPEDVYPMVATFTRELNVVGFTIQELKPGLDTSKNSAVGEFLANNLFLYAQTLLKKANQ</sequence>